<sequence>MKKFIAVGVVSLAGAISLAPASAAIQQFNGTCPGGVEVHADQGGPVYINGRETRLKRFNDDYYEASDGRGLTLSINRTPDGGTQMSYTGPGNDNGVCSVRASAREVQPRDQRTSSQRYSENSAAATVTCASEDRKQHECAMDTRGEVIVSRQISKTRCVRGDNWDVNRHSIWVKDGCRAEFRNVSRDSGARNSWRQDTGGRRTDLMSACNTRARADGEEVTRVAVNQDLTELIINYPDGRYGCLVHDDGTVQSFTRLGRQR</sequence>
<name>A0A3E1KF28_9XANT</name>
<dbReference type="Proteomes" id="UP000259570">
    <property type="component" value="Unassembled WGS sequence"/>
</dbReference>
<keyword evidence="5" id="KW-1185">Reference proteome</keyword>
<dbReference type="GeneID" id="97210143"/>
<accession>A0A3E1KF28</accession>
<evidence type="ECO:0000313" key="3">
    <source>
        <dbReference type="EMBL" id="RFF37208.1"/>
    </source>
</evidence>
<dbReference type="EMBL" id="JAMBED010000069">
    <property type="protein sequence ID" value="MCL1553348.1"/>
    <property type="molecule type" value="Genomic_DNA"/>
</dbReference>
<dbReference type="InterPro" id="IPR021381">
    <property type="entry name" value="DUF3011"/>
</dbReference>
<evidence type="ECO:0000313" key="2">
    <source>
        <dbReference type="EMBL" id="MCL1553348.1"/>
    </source>
</evidence>
<dbReference type="EMBL" id="QUZM01000049">
    <property type="protein sequence ID" value="RFF37208.1"/>
    <property type="molecule type" value="Genomic_DNA"/>
</dbReference>
<dbReference type="RefSeq" id="WP_116906628.1">
    <property type="nucleotide sequence ID" value="NZ_CP142084.2"/>
</dbReference>
<feature type="signal peptide" evidence="1">
    <location>
        <begin position="1"/>
        <end position="23"/>
    </location>
</feature>
<protein>
    <submittedName>
        <fullName evidence="3">DUF3011 domain-containing protein</fullName>
    </submittedName>
</protein>
<dbReference type="Pfam" id="PF11218">
    <property type="entry name" value="DUF3011"/>
    <property type="match status" value="1"/>
</dbReference>
<keyword evidence="1" id="KW-0732">Signal</keyword>
<feature type="chain" id="PRO_5017549162" evidence="1">
    <location>
        <begin position="24"/>
        <end position="261"/>
    </location>
</feature>
<dbReference type="AlphaFoldDB" id="A0A3E1KF28"/>
<evidence type="ECO:0000313" key="4">
    <source>
        <dbReference type="Proteomes" id="UP000259570"/>
    </source>
</evidence>
<dbReference type="STRING" id="1843581.A7D16_17850"/>
<reference evidence="2" key="2">
    <citation type="submission" date="2022-04" db="EMBL/GenBank/DDBJ databases">
        <title>Genomic comparison of 19 strains of Xanthomonas nasturtii, a newly emerging watercress pathogen.</title>
        <authorList>
            <person name="Harrison J."/>
            <person name="Greer S."/>
            <person name="Hussain R."/>
            <person name="Lascelles D."/>
            <person name="Roberts M."/>
            <person name="Carter B."/>
            <person name="Bryning A."/>
            <person name="Carroll S."/>
            <person name="Aspin A."/>
            <person name="Cruz L."/>
            <person name="Cruz J."/>
            <person name="Grant M."/>
            <person name="Vicente J."/>
            <person name="Studholme D.J."/>
        </authorList>
    </citation>
    <scope>NUCLEOTIDE SEQUENCE</scope>
    <source>
        <strain evidence="2">10016B</strain>
    </source>
</reference>
<evidence type="ECO:0000313" key="5">
    <source>
        <dbReference type="Proteomes" id="UP001167357"/>
    </source>
</evidence>
<gene>
    <name evidence="3" type="ORF">DZD52_17865</name>
    <name evidence="2" type="ORF">M3O51_19095</name>
</gene>
<proteinExistence type="predicted"/>
<organism evidence="3 4">
    <name type="scientific">Xanthomonas nasturtii</name>
    <dbReference type="NCBI Taxonomy" id="1843581"/>
    <lineage>
        <taxon>Bacteria</taxon>
        <taxon>Pseudomonadati</taxon>
        <taxon>Pseudomonadota</taxon>
        <taxon>Gammaproteobacteria</taxon>
        <taxon>Lysobacterales</taxon>
        <taxon>Lysobacteraceae</taxon>
        <taxon>Xanthomonas</taxon>
    </lineage>
</organism>
<reference evidence="3 4" key="1">
    <citation type="submission" date="2018-08" db="EMBL/GenBank/DDBJ databases">
        <title>Genome sequencing of X. nasturtii WHRI 8984.</title>
        <authorList>
            <person name="Studholme D.J."/>
            <person name="Mchugh J."/>
            <person name="Vicente J."/>
        </authorList>
    </citation>
    <scope>NUCLEOTIDE SEQUENCE [LARGE SCALE GENOMIC DNA]</scope>
    <source>
        <strain evidence="3 4">WHRI 8984</strain>
    </source>
</reference>
<evidence type="ECO:0000256" key="1">
    <source>
        <dbReference type="SAM" id="SignalP"/>
    </source>
</evidence>
<dbReference type="OrthoDB" id="8372029at2"/>
<comment type="caution">
    <text evidence="3">The sequence shown here is derived from an EMBL/GenBank/DDBJ whole genome shotgun (WGS) entry which is preliminary data.</text>
</comment>
<dbReference type="Proteomes" id="UP001167357">
    <property type="component" value="Unassembled WGS sequence"/>
</dbReference>